<protein>
    <submittedName>
        <fullName evidence="1">DUF2684 family protein</fullName>
    </submittedName>
</protein>
<organism evidence="1">
    <name type="scientific">Citrobacter rodentium</name>
    <dbReference type="NCBI Taxonomy" id="67825"/>
    <lineage>
        <taxon>Bacteria</taxon>
        <taxon>Pseudomonadati</taxon>
        <taxon>Pseudomonadota</taxon>
        <taxon>Gammaproteobacteria</taxon>
        <taxon>Enterobacterales</taxon>
        <taxon>Enterobacteriaceae</taxon>
        <taxon>Citrobacter</taxon>
    </lineage>
</organism>
<reference evidence="1" key="1">
    <citation type="submission" date="2019-03" db="EMBL/GenBank/DDBJ databases">
        <title>Complete genome sequence of enteropathogenic Citrobacter rodentium strain DBS100.</title>
        <authorList>
            <person name="Popov G."/>
            <person name="Fiebig A."/>
            <person name="Shideler S."/>
            <person name="Coombes B."/>
            <person name="Savchenko A."/>
        </authorList>
    </citation>
    <scope>NUCLEOTIDE SEQUENCE</scope>
    <source>
        <strain evidence="1">DBS100</strain>
    </source>
</reference>
<name>A0A482PK55_CITRO</name>
<dbReference type="AntiFam" id="ANF00069">
    <property type="entry name" value="Translation of predicted DNA regulatory sequence"/>
</dbReference>
<gene>
    <name evidence="1" type="ORF">E2R62_22010</name>
</gene>
<dbReference type="EMBL" id="CP038008">
    <property type="protein sequence ID" value="QBY31215.1"/>
    <property type="molecule type" value="Genomic_DNA"/>
</dbReference>
<sequence>MQVSDTGSLSVNQYGWINIWMAILGHFFTRFPAFFETARIELQTQGKIFTDNDGNLRIYVLLFHHVVGIKRGARLIIRPASGCIFAVAFLQPGRNPDRQKAHGVFFVSPLPAGLKLLLWLRVCPAGRPWR</sequence>
<evidence type="ECO:0000313" key="1">
    <source>
        <dbReference type="EMBL" id="QBY31215.1"/>
    </source>
</evidence>
<dbReference type="AlphaFoldDB" id="A0A482PK55"/>
<accession>A0A482PK55</accession>
<proteinExistence type="predicted"/>